<name>A0A3S5AU01_9PLAT</name>
<dbReference type="Proteomes" id="UP000784294">
    <property type="component" value="Unassembled WGS sequence"/>
</dbReference>
<dbReference type="AlphaFoldDB" id="A0A3S5AU01"/>
<reference evidence="2" key="1">
    <citation type="submission" date="2018-11" db="EMBL/GenBank/DDBJ databases">
        <authorList>
            <consortium name="Pathogen Informatics"/>
        </authorList>
    </citation>
    <scope>NUCLEOTIDE SEQUENCE</scope>
</reference>
<protein>
    <submittedName>
        <fullName evidence="2">Uncharacterized protein</fullName>
    </submittedName>
</protein>
<feature type="region of interest" description="Disordered" evidence="1">
    <location>
        <begin position="25"/>
        <end position="46"/>
    </location>
</feature>
<feature type="compositionally biased region" description="Basic and acidic residues" evidence="1">
    <location>
        <begin position="32"/>
        <end position="46"/>
    </location>
</feature>
<evidence type="ECO:0000313" key="2">
    <source>
        <dbReference type="EMBL" id="VEL31977.1"/>
    </source>
</evidence>
<proteinExistence type="predicted"/>
<evidence type="ECO:0000313" key="3">
    <source>
        <dbReference type="Proteomes" id="UP000784294"/>
    </source>
</evidence>
<evidence type="ECO:0000256" key="1">
    <source>
        <dbReference type="SAM" id="MobiDB-lite"/>
    </source>
</evidence>
<organism evidence="2 3">
    <name type="scientific">Protopolystoma xenopodis</name>
    <dbReference type="NCBI Taxonomy" id="117903"/>
    <lineage>
        <taxon>Eukaryota</taxon>
        <taxon>Metazoa</taxon>
        <taxon>Spiralia</taxon>
        <taxon>Lophotrochozoa</taxon>
        <taxon>Platyhelminthes</taxon>
        <taxon>Monogenea</taxon>
        <taxon>Polyopisthocotylea</taxon>
        <taxon>Polystomatidea</taxon>
        <taxon>Polystomatidae</taxon>
        <taxon>Protopolystoma</taxon>
    </lineage>
</organism>
<gene>
    <name evidence="2" type="ORF">PXEA_LOCUS25417</name>
</gene>
<dbReference type="OrthoDB" id="26399at2759"/>
<dbReference type="EMBL" id="CAAALY010128794">
    <property type="protein sequence ID" value="VEL31977.1"/>
    <property type="molecule type" value="Genomic_DNA"/>
</dbReference>
<keyword evidence="3" id="KW-1185">Reference proteome</keyword>
<accession>A0A3S5AU01</accession>
<comment type="caution">
    <text evidence="2">The sequence shown here is derived from an EMBL/GenBank/DDBJ whole genome shotgun (WGS) entry which is preliminary data.</text>
</comment>
<sequence length="151" mass="16604">MRLNSASSPSSTSLESSAGNQVFGSMQVDSSECNHTDDRADSEDELRKTLATDEALSNGYFRSYPLAFSWQAFLYETAAHLIIARYVAGDDMFSQTSVAGGSGRIARNFRILLSSALEQLPKFIDRLLAESDRKKVESRAIRAKLIVDLAT</sequence>